<feature type="compositionally biased region" description="Polar residues" evidence="1">
    <location>
        <begin position="1"/>
        <end position="10"/>
    </location>
</feature>
<comment type="caution">
    <text evidence="2">The sequence shown here is derived from an EMBL/GenBank/DDBJ whole genome shotgun (WGS) entry which is preliminary data.</text>
</comment>
<dbReference type="OrthoDB" id="4246243at2"/>
<name>A0A8I0TTL6_9ACTN</name>
<evidence type="ECO:0000256" key="1">
    <source>
        <dbReference type="SAM" id="MobiDB-lite"/>
    </source>
</evidence>
<evidence type="ECO:0000313" key="2">
    <source>
        <dbReference type="EMBL" id="MBE1601280.1"/>
    </source>
</evidence>
<reference evidence="2 3" key="1">
    <citation type="submission" date="2020-10" db="EMBL/GenBank/DDBJ databases">
        <title>Sequencing the genomes of 1000 actinobacteria strains.</title>
        <authorList>
            <person name="Klenk H.-P."/>
        </authorList>
    </citation>
    <scope>NUCLEOTIDE SEQUENCE [LARGE SCALE GENOMIC DNA]</scope>
    <source>
        <strain evidence="2 3">DSM 41803</strain>
    </source>
</reference>
<feature type="region of interest" description="Disordered" evidence="1">
    <location>
        <begin position="1"/>
        <end position="29"/>
    </location>
</feature>
<dbReference type="RefSeq" id="WP_046913343.1">
    <property type="nucleotide sequence ID" value="NZ_JADBGF010000001.1"/>
</dbReference>
<dbReference type="Proteomes" id="UP000629287">
    <property type="component" value="Unassembled WGS sequence"/>
</dbReference>
<protein>
    <submittedName>
        <fullName evidence="2">Uncharacterized protein</fullName>
    </submittedName>
</protein>
<gene>
    <name evidence="2" type="ORF">H4687_007409</name>
</gene>
<evidence type="ECO:0000313" key="3">
    <source>
        <dbReference type="Proteomes" id="UP000629287"/>
    </source>
</evidence>
<feature type="compositionally biased region" description="Pro residues" evidence="1">
    <location>
        <begin position="12"/>
        <end position="24"/>
    </location>
</feature>
<dbReference type="GeneID" id="86831906"/>
<sequence>MTSRQTTSEPPISLPDPTRPPSPAPGCGVCQALDKQRAEAEQDGDVRRATMFEVEMRRHPRHREGAA</sequence>
<dbReference type="AlphaFoldDB" id="A0A8I0TTL6"/>
<proteinExistence type="predicted"/>
<keyword evidence="3" id="KW-1185">Reference proteome</keyword>
<organism evidence="2 3">
    <name type="scientific">Streptomyces stelliscabiei</name>
    <dbReference type="NCBI Taxonomy" id="146820"/>
    <lineage>
        <taxon>Bacteria</taxon>
        <taxon>Bacillati</taxon>
        <taxon>Actinomycetota</taxon>
        <taxon>Actinomycetes</taxon>
        <taxon>Kitasatosporales</taxon>
        <taxon>Streptomycetaceae</taxon>
        <taxon>Streptomyces</taxon>
    </lineage>
</organism>
<accession>A0A8I0TTL6</accession>
<dbReference type="EMBL" id="JADBGF010000001">
    <property type="protein sequence ID" value="MBE1601280.1"/>
    <property type="molecule type" value="Genomic_DNA"/>
</dbReference>